<reference evidence="1 2" key="1">
    <citation type="journal article" date="2015" name="Stand. Genomic Sci.">
        <title>Genomic Encyclopedia of Bacterial and Archaeal Type Strains, Phase III: the genomes of soil and plant-associated and newly described type strains.</title>
        <authorList>
            <person name="Whitman W.B."/>
            <person name="Woyke T."/>
            <person name="Klenk H.P."/>
            <person name="Zhou Y."/>
            <person name="Lilburn T.G."/>
            <person name="Beck B.J."/>
            <person name="De Vos P."/>
            <person name="Vandamme P."/>
            <person name="Eisen J.A."/>
            <person name="Garrity G."/>
            <person name="Hugenholtz P."/>
            <person name="Kyrpides N.C."/>
        </authorList>
    </citation>
    <scope>NUCLEOTIDE SEQUENCE [LARGE SCALE GENOMIC DNA]</scope>
    <source>
        <strain evidence="1 2">VKM Ac-2538</strain>
    </source>
</reference>
<proteinExistence type="predicted"/>
<organism evidence="1 2">
    <name type="scientific">Kribbella orskensis</name>
    <dbReference type="NCBI Taxonomy" id="2512216"/>
    <lineage>
        <taxon>Bacteria</taxon>
        <taxon>Bacillati</taxon>
        <taxon>Actinomycetota</taxon>
        <taxon>Actinomycetes</taxon>
        <taxon>Propionibacteriales</taxon>
        <taxon>Kribbellaceae</taxon>
        <taxon>Kribbella</taxon>
    </lineage>
</organism>
<evidence type="ECO:0000313" key="2">
    <source>
        <dbReference type="Proteomes" id="UP000295818"/>
    </source>
</evidence>
<name>A0ABY2BP67_9ACTN</name>
<comment type="caution">
    <text evidence="1">The sequence shown here is derived from an EMBL/GenBank/DDBJ whole genome shotgun (WGS) entry which is preliminary data.</text>
</comment>
<sequence>MLGLTETWHPDDVTPEDKLPPSIPDILTRAAIEAVPIPSASASLMTIYDGFHKRRAHRMGQALAEITERVTVEQLEARLSESESLDAVFGTALAAAASSGLEAKRRMLGAVVAQAVLDDAMIDEAILLTDVLSQIEAPHVRCLEDVHRVQKEVETSGERPPAAAGAEREINQRILDTGRKYPSPLLKTLANLSLLDAETSWDRSVDYVHGLTTFGEEFLQYLHGMGDADRGDPV</sequence>
<keyword evidence="2" id="KW-1185">Reference proteome</keyword>
<accession>A0ABY2BP67</accession>
<evidence type="ECO:0000313" key="1">
    <source>
        <dbReference type="EMBL" id="TCO27399.1"/>
    </source>
</evidence>
<dbReference type="EMBL" id="SLWM01000003">
    <property type="protein sequence ID" value="TCO27399.1"/>
    <property type="molecule type" value="Genomic_DNA"/>
</dbReference>
<gene>
    <name evidence="1" type="ORF">EV644_10396</name>
</gene>
<dbReference type="Proteomes" id="UP000295818">
    <property type="component" value="Unassembled WGS sequence"/>
</dbReference>
<protein>
    <submittedName>
        <fullName evidence="1">Uncharacterized protein</fullName>
    </submittedName>
</protein>